<feature type="transmembrane region" description="Helical" evidence="1">
    <location>
        <begin position="276"/>
        <end position="298"/>
    </location>
</feature>
<keyword evidence="1" id="KW-0472">Membrane</keyword>
<evidence type="ECO:0000313" key="4">
    <source>
        <dbReference type="Proteomes" id="UP000258927"/>
    </source>
</evidence>
<dbReference type="Pfam" id="PF00990">
    <property type="entry name" value="GGDEF"/>
    <property type="match status" value="1"/>
</dbReference>
<dbReference type="SUPFAM" id="SSF55073">
    <property type="entry name" value="Nucleotide cyclase"/>
    <property type="match status" value="1"/>
</dbReference>
<dbReference type="InterPro" id="IPR043128">
    <property type="entry name" value="Rev_trsase/Diguanyl_cyclase"/>
</dbReference>
<dbReference type="SMART" id="SM00267">
    <property type="entry name" value="GGDEF"/>
    <property type="match status" value="1"/>
</dbReference>
<feature type="transmembrane region" description="Helical" evidence="1">
    <location>
        <begin position="12"/>
        <end position="35"/>
    </location>
</feature>
<dbReference type="Proteomes" id="UP000258927">
    <property type="component" value="Chromosome"/>
</dbReference>
<evidence type="ECO:0000256" key="1">
    <source>
        <dbReference type="SAM" id="Phobius"/>
    </source>
</evidence>
<proteinExistence type="predicted"/>
<dbReference type="Gene3D" id="3.30.70.270">
    <property type="match status" value="1"/>
</dbReference>
<dbReference type="InterPro" id="IPR029787">
    <property type="entry name" value="Nucleotide_cyclase"/>
</dbReference>
<keyword evidence="1" id="KW-0812">Transmembrane</keyword>
<keyword evidence="4" id="KW-1185">Reference proteome</keyword>
<gene>
    <name evidence="3" type="ORF">MXMO3_01734</name>
</gene>
<feature type="domain" description="GGDEF" evidence="2">
    <location>
        <begin position="344"/>
        <end position="477"/>
    </location>
</feature>
<dbReference type="CDD" id="cd01949">
    <property type="entry name" value="GGDEF"/>
    <property type="match status" value="1"/>
</dbReference>
<dbReference type="PANTHER" id="PTHR44757">
    <property type="entry name" value="DIGUANYLATE CYCLASE DGCP"/>
    <property type="match status" value="1"/>
</dbReference>
<dbReference type="EMBL" id="CP021330">
    <property type="protein sequence ID" value="AVX04260.1"/>
    <property type="molecule type" value="Genomic_DNA"/>
</dbReference>
<dbReference type="InterPro" id="IPR000160">
    <property type="entry name" value="GGDEF_dom"/>
</dbReference>
<evidence type="ECO:0000259" key="2">
    <source>
        <dbReference type="PROSITE" id="PS50887"/>
    </source>
</evidence>
<dbReference type="AlphaFoldDB" id="A0A2R4ME26"/>
<keyword evidence="1" id="KW-1133">Transmembrane helix</keyword>
<dbReference type="PROSITE" id="PS50887">
    <property type="entry name" value="GGDEF"/>
    <property type="match status" value="1"/>
</dbReference>
<dbReference type="NCBIfam" id="TIGR00254">
    <property type="entry name" value="GGDEF"/>
    <property type="match status" value="1"/>
</dbReference>
<protein>
    <submittedName>
        <fullName evidence="3">Cyclic-guanylate-specific phosphodiesterase</fullName>
    </submittedName>
</protein>
<evidence type="ECO:0000313" key="3">
    <source>
        <dbReference type="EMBL" id="AVX04260.1"/>
    </source>
</evidence>
<dbReference type="RefSeq" id="WP_117395600.1">
    <property type="nucleotide sequence ID" value="NZ_CP021330.1"/>
</dbReference>
<dbReference type="InterPro" id="IPR052155">
    <property type="entry name" value="Biofilm_reg_signaling"/>
</dbReference>
<name>A0A2R4ME26_9HYPH</name>
<dbReference type="PANTHER" id="PTHR44757:SF2">
    <property type="entry name" value="BIOFILM ARCHITECTURE MAINTENANCE PROTEIN MBAA"/>
    <property type="match status" value="1"/>
</dbReference>
<reference evidence="3 4" key="1">
    <citation type="submission" date="2017-05" db="EMBL/GenBank/DDBJ databases">
        <title>Genome Analysis of Maritalea myrionectae HL2708#5.</title>
        <authorList>
            <consortium name="Cotde Inc.-PKNU"/>
            <person name="Jang D."/>
            <person name="Oh H.-M."/>
        </authorList>
    </citation>
    <scope>NUCLEOTIDE SEQUENCE [LARGE SCALE GENOMIC DNA]</scope>
    <source>
        <strain evidence="3 4">HL2708#5</strain>
    </source>
</reference>
<dbReference type="KEGG" id="mmyr:MXMO3_01734"/>
<sequence>MFIGNLVRKFNLAMGIYAISGLIVLAFAFSNFYILNVAGNVANKVQWDGESHLVRNEVLLQEQYSASVQAEVSYWDDAVEAVYGDEIDLEFVEDEMQEWFWEDNDVPQAALVDENGMPQLFIFEGELMAPTDAQALIDAQQDLIVEARDRYFALRKARGDGFATFGDPIYGDKPLYAADYRIVEGQVGIVVAQAVVPDFELAVPDGNPRILLTFDTLSTELFGDISAQLGLNDFNIQPASSASPQATALVIGGSAETPMVATWNVAQPSQTIWNHVLPVFLSILGAIAVGLGVIALLYGRVAHKVQTSEAKNRFLAQHDALTGLPNRLQFDNELDVIIAEGALDRCAILCMDLDKFKLVNDTYGHPAGDAVIRTVAGRVADIIGDKGMAARVGGDEFIILLRDGLDEESVMMLCDNLIDSVCQDVVFDNGRAAVGASIGVAWWPDDAMTAKTVIRSADEALYRAKSNGRGQACHAARKDDDLAATA</sequence>
<accession>A0A2R4ME26</accession>
<dbReference type="STRING" id="1122213.GCA_000423365_01133"/>
<organism evidence="3 4">
    <name type="scientific">Maritalea myrionectae</name>
    <dbReference type="NCBI Taxonomy" id="454601"/>
    <lineage>
        <taxon>Bacteria</taxon>
        <taxon>Pseudomonadati</taxon>
        <taxon>Pseudomonadota</taxon>
        <taxon>Alphaproteobacteria</taxon>
        <taxon>Hyphomicrobiales</taxon>
        <taxon>Devosiaceae</taxon>
        <taxon>Maritalea</taxon>
    </lineage>
</organism>